<evidence type="ECO:0000313" key="4">
    <source>
        <dbReference type="EMBL" id="MCB2407976.1"/>
    </source>
</evidence>
<comment type="caution">
    <text evidence="4">The sequence shown here is derived from an EMBL/GenBank/DDBJ whole genome shotgun (WGS) entry which is preliminary data.</text>
</comment>
<evidence type="ECO:0000256" key="2">
    <source>
        <dbReference type="ARBA" id="ARBA00023002"/>
    </source>
</evidence>
<dbReference type="SUPFAM" id="SSF51905">
    <property type="entry name" value="FAD/NAD(P)-binding domain"/>
    <property type="match status" value="1"/>
</dbReference>
<keyword evidence="1" id="KW-0285">Flavoprotein</keyword>
<dbReference type="PANTHER" id="PTHR48105">
    <property type="entry name" value="THIOREDOXIN REDUCTASE 1-RELATED-RELATED"/>
    <property type="match status" value="1"/>
</dbReference>
<keyword evidence="5" id="KW-1185">Reference proteome</keyword>
<keyword evidence="2" id="KW-0560">Oxidoreductase</keyword>
<sequence length="303" mass="32436">MENITQTEVLIIGGSYAGLAAAMSLGRALRRVVVLDSGQPCNRQTPHAHNFLTQDGETPAAIRERGRAQVLAYPTVTFVAEQAVAATRQPTGFAVTTAAGHTITARKLIFATGVRDLLPALPGFAECWGISVLHCPYCHGYEVHGQPLGVLGNGEIGFEFARLIRHWTPQLTLFTNGPATLTAEHTRQLRAAGIRVEEGEITQLVHESGQLQHLRLREGRSIERTALFARVPFEQSSPLPAALGCALTELGHLQVDEMQKTSVAGIYAAGDATTPMRAVAAAVAAGSKAGAMLNHELIAERVW</sequence>
<reference evidence="4" key="1">
    <citation type="submission" date="2021-10" db="EMBL/GenBank/DDBJ databases">
        <authorList>
            <person name="Dean J.D."/>
            <person name="Kim M.K."/>
            <person name="Newey C.N."/>
            <person name="Stoker T.S."/>
            <person name="Thompson D.W."/>
            <person name="Grose J.H."/>
        </authorList>
    </citation>
    <scope>NUCLEOTIDE SEQUENCE</scope>
    <source>
        <strain evidence="4">BT178</strain>
    </source>
</reference>
<protein>
    <submittedName>
        <fullName evidence="4">NAD(P)/FAD-dependent oxidoreductase</fullName>
    </submittedName>
</protein>
<evidence type="ECO:0000256" key="1">
    <source>
        <dbReference type="ARBA" id="ARBA00022630"/>
    </source>
</evidence>
<dbReference type="PRINTS" id="PR00469">
    <property type="entry name" value="PNDRDTASEII"/>
</dbReference>
<dbReference type="EMBL" id="JAJADR010000002">
    <property type="protein sequence ID" value="MCB2407976.1"/>
    <property type="molecule type" value="Genomic_DNA"/>
</dbReference>
<organism evidence="4 5">
    <name type="scientific">Hymenobacter lucidus</name>
    <dbReference type="NCBI Taxonomy" id="2880930"/>
    <lineage>
        <taxon>Bacteria</taxon>
        <taxon>Pseudomonadati</taxon>
        <taxon>Bacteroidota</taxon>
        <taxon>Cytophagia</taxon>
        <taxon>Cytophagales</taxon>
        <taxon>Hymenobacteraceae</taxon>
        <taxon>Hymenobacter</taxon>
    </lineage>
</organism>
<evidence type="ECO:0000259" key="3">
    <source>
        <dbReference type="Pfam" id="PF07992"/>
    </source>
</evidence>
<dbReference type="Proteomes" id="UP001165296">
    <property type="component" value="Unassembled WGS sequence"/>
</dbReference>
<gene>
    <name evidence="4" type="ORF">LGH74_08305</name>
</gene>
<dbReference type="Pfam" id="PF07992">
    <property type="entry name" value="Pyr_redox_2"/>
    <property type="match status" value="1"/>
</dbReference>
<feature type="domain" description="FAD/NAD(P)-binding" evidence="3">
    <location>
        <begin position="8"/>
        <end position="282"/>
    </location>
</feature>
<dbReference type="Gene3D" id="3.50.50.60">
    <property type="entry name" value="FAD/NAD(P)-binding domain"/>
    <property type="match status" value="2"/>
</dbReference>
<evidence type="ECO:0000313" key="5">
    <source>
        <dbReference type="Proteomes" id="UP001165296"/>
    </source>
</evidence>
<accession>A0ABS8ATD5</accession>
<dbReference type="InterPro" id="IPR050097">
    <property type="entry name" value="Ferredoxin-NADP_redctase_2"/>
</dbReference>
<dbReference type="PRINTS" id="PR00368">
    <property type="entry name" value="FADPNR"/>
</dbReference>
<proteinExistence type="predicted"/>
<name>A0ABS8ATD5_9BACT</name>
<dbReference type="InterPro" id="IPR036188">
    <property type="entry name" value="FAD/NAD-bd_sf"/>
</dbReference>
<dbReference type="InterPro" id="IPR023753">
    <property type="entry name" value="FAD/NAD-binding_dom"/>
</dbReference>
<dbReference type="RefSeq" id="WP_226174472.1">
    <property type="nucleotide sequence ID" value="NZ_JAJADR010000002.1"/>
</dbReference>